<comment type="caution">
    <text evidence="2">The sequence shown here is derived from an EMBL/GenBank/DDBJ whole genome shotgun (WGS) entry which is preliminary data.</text>
</comment>
<accession>A0A3L8D8E6</accession>
<dbReference type="EMBL" id="QOIP01000012">
    <property type="protein sequence ID" value="RLU16198.1"/>
    <property type="molecule type" value="Genomic_DNA"/>
</dbReference>
<dbReference type="Proteomes" id="UP000279307">
    <property type="component" value="Chromosome 12"/>
</dbReference>
<evidence type="ECO:0000313" key="2">
    <source>
        <dbReference type="EMBL" id="RLU16198.1"/>
    </source>
</evidence>
<reference evidence="2 3" key="1">
    <citation type="journal article" date="2018" name="Genome Res.">
        <title>The genomic architecture and molecular evolution of ant odorant receptors.</title>
        <authorList>
            <person name="McKenzie S.K."/>
            <person name="Kronauer D.J.C."/>
        </authorList>
    </citation>
    <scope>NUCLEOTIDE SEQUENCE [LARGE SCALE GENOMIC DNA]</scope>
    <source>
        <strain evidence="2">Clonal line C1</strain>
    </source>
</reference>
<proteinExistence type="predicted"/>
<gene>
    <name evidence="2" type="ORF">DMN91_011958</name>
</gene>
<name>A0A3L8D8E6_OOCBI</name>
<evidence type="ECO:0000256" key="1">
    <source>
        <dbReference type="SAM" id="MobiDB-lite"/>
    </source>
</evidence>
<dbReference type="AlphaFoldDB" id="A0A3L8D8E6"/>
<protein>
    <submittedName>
        <fullName evidence="2">Uncharacterized protein</fullName>
    </submittedName>
</protein>
<sequence>MARLSGDRISESAQRAEWALRPKGRRRVVEANEHCSARAPTMRRFLLEGGRRGGGGGDAGEDKCRGEYSSMSRRPQMKTSLGPHLELHLTGVAAGSLDRVLPV</sequence>
<organism evidence="2 3">
    <name type="scientific">Ooceraea biroi</name>
    <name type="common">Clonal raider ant</name>
    <name type="synonym">Cerapachys biroi</name>
    <dbReference type="NCBI Taxonomy" id="2015173"/>
    <lineage>
        <taxon>Eukaryota</taxon>
        <taxon>Metazoa</taxon>
        <taxon>Ecdysozoa</taxon>
        <taxon>Arthropoda</taxon>
        <taxon>Hexapoda</taxon>
        <taxon>Insecta</taxon>
        <taxon>Pterygota</taxon>
        <taxon>Neoptera</taxon>
        <taxon>Endopterygota</taxon>
        <taxon>Hymenoptera</taxon>
        <taxon>Apocrita</taxon>
        <taxon>Aculeata</taxon>
        <taxon>Formicoidea</taxon>
        <taxon>Formicidae</taxon>
        <taxon>Dorylinae</taxon>
        <taxon>Ooceraea</taxon>
    </lineage>
</organism>
<feature type="region of interest" description="Disordered" evidence="1">
    <location>
        <begin position="47"/>
        <end position="78"/>
    </location>
</feature>
<evidence type="ECO:0000313" key="3">
    <source>
        <dbReference type="Proteomes" id="UP000279307"/>
    </source>
</evidence>
<feature type="compositionally biased region" description="Polar residues" evidence="1">
    <location>
        <begin position="69"/>
        <end position="78"/>
    </location>
</feature>